<name>A0A328B8S1_9CAUL</name>
<keyword evidence="1" id="KW-0479">Metal-binding</keyword>
<dbReference type="GO" id="GO:0016787">
    <property type="term" value="F:hydrolase activity"/>
    <property type="evidence" value="ECO:0007669"/>
    <property type="project" value="UniProtKB-KW"/>
</dbReference>
<gene>
    <name evidence="6" type="ORF">DJ019_17490</name>
</gene>
<dbReference type="Pfam" id="PF00149">
    <property type="entry name" value="Metallophos"/>
    <property type="match status" value="1"/>
</dbReference>
<dbReference type="InterPro" id="IPR050884">
    <property type="entry name" value="CNP_phosphodiesterase-III"/>
</dbReference>
<evidence type="ECO:0000313" key="7">
    <source>
        <dbReference type="Proteomes" id="UP000249524"/>
    </source>
</evidence>
<evidence type="ECO:0000313" key="6">
    <source>
        <dbReference type="EMBL" id="RAK63065.1"/>
    </source>
</evidence>
<feature type="domain" description="Calcineurin-like phosphoesterase" evidence="5">
    <location>
        <begin position="4"/>
        <end position="224"/>
    </location>
</feature>
<dbReference type="PANTHER" id="PTHR42988">
    <property type="entry name" value="PHOSPHOHYDROLASE"/>
    <property type="match status" value="1"/>
</dbReference>
<dbReference type="RefSeq" id="WP_111277434.1">
    <property type="nucleotide sequence ID" value="NZ_QFYS01000009.1"/>
</dbReference>
<dbReference type="Proteomes" id="UP000249524">
    <property type="component" value="Unassembled WGS sequence"/>
</dbReference>
<comment type="caution">
    <text evidence="6">The sequence shown here is derived from an EMBL/GenBank/DDBJ whole genome shotgun (WGS) entry which is preliminary data.</text>
</comment>
<dbReference type="GO" id="GO:0046872">
    <property type="term" value="F:metal ion binding"/>
    <property type="evidence" value="ECO:0007669"/>
    <property type="project" value="UniProtKB-KW"/>
</dbReference>
<dbReference type="OrthoDB" id="9794568at2"/>
<reference evidence="6 7" key="1">
    <citation type="submission" date="2018-05" db="EMBL/GenBank/DDBJ databases">
        <authorList>
            <person name="Lanie J.A."/>
            <person name="Ng W.-L."/>
            <person name="Kazmierczak K.M."/>
            <person name="Andrzejewski T.M."/>
            <person name="Davidsen T.M."/>
            <person name="Wayne K.J."/>
            <person name="Tettelin H."/>
            <person name="Glass J.I."/>
            <person name="Rusch D."/>
            <person name="Podicherti R."/>
            <person name="Tsui H.-C.T."/>
            <person name="Winkler M.E."/>
        </authorList>
    </citation>
    <scope>NUCLEOTIDE SEQUENCE [LARGE SCALE GENOMIC DNA]</scope>
    <source>
        <strain evidence="6 7">BUT-10</strain>
    </source>
</reference>
<keyword evidence="7" id="KW-1185">Reference proteome</keyword>
<sequence>MTAFRLAHLSDLQLPPPPLPFRWRDVASKRLLSRIAWRRKRRRHVQAVLDAIAADIRARAPDHVAITGDVINFSTPEEFEAARGWLAGLGDPADVTISPGNHDALTARGAPEAFAPWRPWLGDDPAAGFPHLRVRGPVALVNLSSAVPTALHLAQGKLGAPQIEAARALLKDAGGRGLYRVVLVHHPVAPRVVAGRKELVDAEALRAVLAETGAELVLHGHAHQALLTSVRGPAGPIPVLAVPAASTPAGGHGEPARWNEIAILRDGAAFLTQVTARGVTKQLTLETLGRFTLA</sequence>
<dbReference type="InterPro" id="IPR029052">
    <property type="entry name" value="Metallo-depent_PP-like"/>
</dbReference>
<dbReference type="InterPro" id="IPR004843">
    <property type="entry name" value="Calcineurin-like_PHP"/>
</dbReference>
<evidence type="ECO:0000259" key="5">
    <source>
        <dbReference type="Pfam" id="PF00149"/>
    </source>
</evidence>
<evidence type="ECO:0000256" key="2">
    <source>
        <dbReference type="ARBA" id="ARBA00022801"/>
    </source>
</evidence>
<organism evidence="6 7">
    <name type="scientific">Phenylobacterium kunshanense</name>
    <dbReference type="NCBI Taxonomy" id="1445034"/>
    <lineage>
        <taxon>Bacteria</taxon>
        <taxon>Pseudomonadati</taxon>
        <taxon>Pseudomonadota</taxon>
        <taxon>Alphaproteobacteria</taxon>
        <taxon>Caulobacterales</taxon>
        <taxon>Caulobacteraceae</taxon>
        <taxon>Phenylobacterium</taxon>
    </lineage>
</organism>
<evidence type="ECO:0000256" key="4">
    <source>
        <dbReference type="ARBA" id="ARBA00025742"/>
    </source>
</evidence>
<comment type="similarity">
    <text evidence="4">Belongs to the cyclic nucleotide phosphodiesterase class-III family.</text>
</comment>
<dbReference type="PANTHER" id="PTHR42988:SF2">
    <property type="entry name" value="CYCLIC NUCLEOTIDE PHOSPHODIESTERASE CBUA0032-RELATED"/>
    <property type="match status" value="1"/>
</dbReference>
<evidence type="ECO:0000256" key="3">
    <source>
        <dbReference type="ARBA" id="ARBA00023004"/>
    </source>
</evidence>
<dbReference type="EMBL" id="QFYS01000009">
    <property type="protein sequence ID" value="RAK63065.1"/>
    <property type="molecule type" value="Genomic_DNA"/>
</dbReference>
<dbReference type="SUPFAM" id="SSF56300">
    <property type="entry name" value="Metallo-dependent phosphatases"/>
    <property type="match status" value="1"/>
</dbReference>
<accession>A0A328B8S1</accession>
<proteinExistence type="inferred from homology"/>
<dbReference type="AlphaFoldDB" id="A0A328B8S1"/>
<protein>
    <submittedName>
        <fullName evidence="6">Metallophosphoesterase</fullName>
    </submittedName>
</protein>
<keyword evidence="3" id="KW-0408">Iron</keyword>
<keyword evidence="2" id="KW-0378">Hydrolase</keyword>
<evidence type="ECO:0000256" key="1">
    <source>
        <dbReference type="ARBA" id="ARBA00022723"/>
    </source>
</evidence>
<dbReference type="Gene3D" id="3.60.21.10">
    <property type="match status" value="1"/>
</dbReference>